<comment type="caution">
    <text evidence="1">The sequence shown here is derived from an EMBL/GenBank/DDBJ whole genome shotgun (WGS) entry which is preliminary data.</text>
</comment>
<organism evidence="1 2">
    <name type="scientific">Streptomyces odorifer</name>
    <dbReference type="NCBI Taxonomy" id="53450"/>
    <lineage>
        <taxon>Bacteria</taxon>
        <taxon>Bacillati</taxon>
        <taxon>Actinomycetota</taxon>
        <taxon>Actinomycetes</taxon>
        <taxon>Kitasatosporales</taxon>
        <taxon>Streptomycetaceae</taxon>
        <taxon>Streptomyces</taxon>
        <taxon>Streptomyces albidoflavus group</taxon>
    </lineage>
</organism>
<sequence length="94" mass="10736">MTYPKKRAREEAKKAWIAALERGADPQRIVTAATAYANERANEDPKYTKHPANWLNKGCYDDEPETPPQRRLRVVGGHQPYQPPADHSVYENGF</sequence>
<keyword evidence="2" id="KW-1185">Reference proteome</keyword>
<gene>
    <name evidence="1" type="ORF">G6W59_27600</name>
</gene>
<protein>
    <submittedName>
        <fullName evidence="1">Uncharacterized protein</fullName>
    </submittedName>
</protein>
<dbReference type="AlphaFoldDB" id="A0A7Y6F532"/>
<proteinExistence type="predicted"/>
<reference evidence="1 2" key="1">
    <citation type="submission" date="2020-03" db="EMBL/GenBank/DDBJ databases">
        <title>Complete genome sequence of sixteen Streptomyces strains facilitates identification of candidate genes involved in plant growth-promotion in grain legumes and cereals.</title>
        <authorList>
            <person name="Gopalakrishnan S."/>
            <person name="Thakur V."/>
            <person name="Saxena R."/>
            <person name="Vadlamudi S."/>
            <person name="Purohit S."/>
            <person name="Kumar V."/>
            <person name="Rathore A."/>
            <person name="Chitikineni A."/>
            <person name="Varshney R.K."/>
        </authorList>
    </citation>
    <scope>NUCLEOTIDE SEQUENCE [LARGE SCALE GENOMIC DNA]</scope>
    <source>
        <strain evidence="1 2">KAI-180</strain>
    </source>
</reference>
<evidence type="ECO:0000313" key="2">
    <source>
        <dbReference type="Proteomes" id="UP000540128"/>
    </source>
</evidence>
<dbReference type="EMBL" id="JAANNT010000035">
    <property type="protein sequence ID" value="NUV32011.1"/>
    <property type="molecule type" value="Genomic_DNA"/>
</dbReference>
<dbReference type="Proteomes" id="UP000540128">
    <property type="component" value="Unassembled WGS sequence"/>
</dbReference>
<evidence type="ECO:0000313" key="1">
    <source>
        <dbReference type="EMBL" id="NUV32011.1"/>
    </source>
</evidence>
<name>A0A7Y6F532_9ACTN</name>
<dbReference type="RefSeq" id="WP_175508313.1">
    <property type="nucleotide sequence ID" value="NZ_JAANNT010000035.1"/>
</dbReference>
<accession>A0A7Y6F532</accession>